<protein>
    <recommendedName>
        <fullName evidence="3">FixH</fullName>
    </recommendedName>
</protein>
<comment type="caution">
    <text evidence="2">The sequence shown here is derived from an EMBL/GenBank/DDBJ whole genome shotgun (WGS) entry which is preliminary data.</text>
</comment>
<gene>
    <name evidence="2" type="ORF">CARN7_1020</name>
</gene>
<proteinExistence type="predicted"/>
<evidence type="ECO:0008006" key="3">
    <source>
        <dbReference type="Google" id="ProtNLM"/>
    </source>
</evidence>
<dbReference type="AlphaFoldDB" id="E6QSN1"/>
<sequence length="263" mass="28548">MNMVITLFGGIALVLVLHFGLGRMGVANYWRGVISGAVPTFALLGYSLFHGMELDVLSIHVALYLSTATVLTMVIGVRKGSKSAIHWSIKSMIVFFLVLFVVDGLFVNISLNGVPPRVAAWFLPNASKKPVYTGFTGVTRHDEDAASAENSELKAEDEMRKLGWKIEIDGVNHLSVNPSSANALRLVLLDPQGLPVNGAKISVQLMRADSQEAIPAVSLVPGADGEYLGHLIIHSGGNWLMRTTIRVEQNSIQIDRDVQVSFK</sequence>
<keyword evidence="1" id="KW-0472">Membrane</keyword>
<name>E6QSN1_9ZZZZ</name>
<reference evidence="2" key="1">
    <citation type="submission" date="2009-10" db="EMBL/GenBank/DDBJ databases">
        <title>Diversity of trophic interactions inside an arsenic-rich microbial ecosystem.</title>
        <authorList>
            <person name="Bertin P.N."/>
            <person name="Heinrich-Salmeron A."/>
            <person name="Pelletier E."/>
            <person name="Goulhen-Chollet F."/>
            <person name="Arsene-Ploetze F."/>
            <person name="Gallien S."/>
            <person name="Calteau A."/>
            <person name="Vallenet D."/>
            <person name="Casiot C."/>
            <person name="Chane-Woon-Ming B."/>
            <person name="Giloteaux L."/>
            <person name="Barakat M."/>
            <person name="Bonnefoy V."/>
            <person name="Bruneel O."/>
            <person name="Chandler M."/>
            <person name="Cleiss J."/>
            <person name="Duran R."/>
            <person name="Elbaz-Poulichet F."/>
            <person name="Fonknechten N."/>
            <person name="Lauga B."/>
            <person name="Mornico D."/>
            <person name="Ortet P."/>
            <person name="Schaeffer C."/>
            <person name="Siguier P."/>
            <person name="Alexander Thil Smith A."/>
            <person name="Van Dorsselaer A."/>
            <person name="Weissenbach J."/>
            <person name="Medigue C."/>
            <person name="Le Paslier D."/>
        </authorList>
    </citation>
    <scope>NUCLEOTIDE SEQUENCE</scope>
</reference>
<feature type="transmembrane region" description="Helical" evidence="1">
    <location>
        <begin position="89"/>
        <end position="107"/>
    </location>
</feature>
<keyword evidence="1" id="KW-1133">Transmembrane helix</keyword>
<organism evidence="2">
    <name type="scientific">mine drainage metagenome</name>
    <dbReference type="NCBI Taxonomy" id="410659"/>
    <lineage>
        <taxon>unclassified sequences</taxon>
        <taxon>metagenomes</taxon>
        <taxon>ecological metagenomes</taxon>
    </lineage>
</organism>
<dbReference type="InterPro" id="IPR008620">
    <property type="entry name" value="FixH"/>
</dbReference>
<dbReference type="Pfam" id="PF05751">
    <property type="entry name" value="FixH"/>
    <property type="match status" value="1"/>
</dbReference>
<evidence type="ECO:0000256" key="1">
    <source>
        <dbReference type="SAM" id="Phobius"/>
    </source>
</evidence>
<keyword evidence="1" id="KW-0812">Transmembrane</keyword>
<evidence type="ECO:0000313" key="2">
    <source>
        <dbReference type="EMBL" id="CBI10253.1"/>
    </source>
</evidence>
<accession>E6QSN1</accession>
<dbReference type="EMBL" id="CABR01000076">
    <property type="protein sequence ID" value="CBI10253.1"/>
    <property type="molecule type" value="Genomic_DNA"/>
</dbReference>
<feature type="transmembrane region" description="Helical" evidence="1">
    <location>
        <begin position="59"/>
        <end position="77"/>
    </location>
</feature>